<protein>
    <submittedName>
        <fullName evidence="1">Uncharacterized protein</fullName>
    </submittedName>
</protein>
<dbReference type="EMBL" id="CWOW01000012">
    <property type="protein sequence ID" value="CSA78613.1"/>
    <property type="molecule type" value="Genomic_DNA"/>
</dbReference>
<accession>A0A655QXC4</accession>
<gene>
    <name evidence="1" type="ORF">ERS013165_02415</name>
</gene>
<proteinExistence type="predicted"/>
<evidence type="ECO:0000313" key="1">
    <source>
        <dbReference type="EMBL" id="CSA78613.1"/>
    </source>
</evidence>
<dbReference type="AlphaFoldDB" id="A0A655QXC4"/>
<evidence type="ECO:0000313" key="2">
    <source>
        <dbReference type="Proteomes" id="UP000044806"/>
    </source>
</evidence>
<name>A0A655QXC4_VIBCL</name>
<dbReference type="Proteomes" id="UP000044806">
    <property type="component" value="Unassembled WGS sequence"/>
</dbReference>
<reference evidence="1 2" key="1">
    <citation type="submission" date="2015-07" db="EMBL/GenBank/DDBJ databases">
        <authorList>
            <consortium name="Pathogen Informatics"/>
        </authorList>
    </citation>
    <scope>NUCLEOTIDE SEQUENCE [LARGE SCALE GENOMIC DNA]</scope>
    <source>
        <strain evidence="1 2">A51</strain>
    </source>
</reference>
<organism evidence="1 2">
    <name type="scientific">Vibrio cholerae</name>
    <dbReference type="NCBI Taxonomy" id="666"/>
    <lineage>
        <taxon>Bacteria</taxon>
        <taxon>Pseudomonadati</taxon>
        <taxon>Pseudomonadota</taxon>
        <taxon>Gammaproteobacteria</taxon>
        <taxon>Vibrionales</taxon>
        <taxon>Vibrionaceae</taxon>
        <taxon>Vibrio</taxon>
    </lineage>
</organism>
<sequence>MALRTAIEAIRQANREIEVHNAIFIGDTVLRWGIVRQIGRLMVRIQSQCLLHIQCNAWGHMIIEWLIATAAGYIRNRRDRDRHLRRQCFLITRLGICRHKRDRQLKIPRKIARWDQHQSFQSRN</sequence>